<feature type="transmembrane region" description="Helical" evidence="2">
    <location>
        <begin position="107"/>
        <end position="130"/>
    </location>
</feature>
<evidence type="ECO:0000313" key="4">
    <source>
        <dbReference type="Proteomes" id="UP000275078"/>
    </source>
</evidence>
<keyword evidence="2" id="KW-0472">Membrane</keyword>
<sequence>MPRCTCTLTPSIYHNIQQRLETNAYHCGQPSYAAEHSTNVRSHTRRILALLWERKSTWGPPEQTGTTRLDAIRSTSHPADSTPSLPSSSDKKELKSNIPARQLKMKLSFAFISTSILILAKTGVSLLSIFDTCHAVRNWDGEKGNNLEAWTVGNSDYYMSQYLWETKCNGTLQRLNLNNCIGVNDAGYMVRRKNGDFNKRCQECQLEAWHKKESGGRQYYNCLCYPKNRQHDQDLTFSKIDLSMTPAELSGPAVQLLISRLIKVTKGEKYVNCFGHKAEPFYDPLWDSHALPAKDVAGPMSLKRSPFHDSKDRRPHYCNIRNTGCRKEVEEAMKEEHKAEKRLSEVLKRTADHQGHPHEEDGFNYGGWKHAIGEKVRKAVLAPLNAAKKKTCNSYSIAYWGCEPFP</sequence>
<dbReference type="InterPro" id="IPR036673">
    <property type="entry name" value="Cyanovirin-N_sf"/>
</dbReference>
<accession>A0A3N4HMW5</accession>
<organism evidence="3 4">
    <name type="scientific">Ascobolus immersus RN42</name>
    <dbReference type="NCBI Taxonomy" id="1160509"/>
    <lineage>
        <taxon>Eukaryota</taxon>
        <taxon>Fungi</taxon>
        <taxon>Dikarya</taxon>
        <taxon>Ascomycota</taxon>
        <taxon>Pezizomycotina</taxon>
        <taxon>Pezizomycetes</taxon>
        <taxon>Pezizales</taxon>
        <taxon>Ascobolaceae</taxon>
        <taxon>Ascobolus</taxon>
    </lineage>
</organism>
<keyword evidence="2" id="KW-1133">Transmembrane helix</keyword>
<evidence type="ECO:0008006" key="5">
    <source>
        <dbReference type="Google" id="ProtNLM"/>
    </source>
</evidence>
<evidence type="ECO:0000313" key="3">
    <source>
        <dbReference type="EMBL" id="RPA75162.1"/>
    </source>
</evidence>
<proteinExistence type="predicted"/>
<gene>
    <name evidence="3" type="ORF">BJ508DRAFT_312216</name>
</gene>
<dbReference type="AlphaFoldDB" id="A0A3N4HMW5"/>
<protein>
    <recommendedName>
        <fullName evidence="5">Cyanovirin-N domain-containing protein</fullName>
    </recommendedName>
</protein>
<evidence type="ECO:0000256" key="1">
    <source>
        <dbReference type="SAM" id="MobiDB-lite"/>
    </source>
</evidence>
<evidence type="ECO:0000256" key="2">
    <source>
        <dbReference type="SAM" id="Phobius"/>
    </source>
</evidence>
<reference evidence="3 4" key="1">
    <citation type="journal article" date="2018" name="Nat. Ecol. Evol.">
        <title>Pezizomycetes genomes reveal the molecular basis of ectomycorrhizal truffle lifestyle.</title>
        <authorList>
            <person name="Murat C."/>
            <person name="Payen T."/>
            <person name="Noel B."/>
            <person name="Kuo A."/>
            <person name="Morin E."/>
            <person name="Chen J."/>
            <person name="Kohler A."/>
            <person name="Krizsan K."/>
            <person name="Balestrini R."/>
            <person name="Da Silva C."/>
            <person name="Montanini B."/>
            <person name="Hainaut M."/>
            <person name="Levati E."/>
            <person name="Barry K.W."/>
            <person name="Belfiori B."/>
            <person name="Cichocki N."/>
            <person name="Clum A."/>
            <person name="Dockter R.B."/>
            <person name="Fauchery L."/>
            <person name="Guy J."/>
            <person name="Iotti M."/>
            <person name="Le Tacon F."/>
            <person name="Lindquist E.A."/>
            <person name="Lipzen A."/>
            <person name="Malagnac F."/>
            <person name="Mello A."/>
            <person name="Molinier V."/>
            <person name="Miyauchi S."/>
            <person name="Poulain J."/>
            <person name="Riccioni C."/>
            <person name="Rubini A."/>
            <person name="Sitrit Y."/>
            <person name="Splivallo R."/>
            <person name="Traeger S."/>
            <person name="Wang M."/>
            <person name="Zifcakova L."/>
            <person name="Wipf D."/>
            <person name="Zambonelli A."/>
            <person name="Paolocci F."/>
            <person name="Nowrousian M."/>
            <person name="Ottonello S."/>
            <person name="Baldrian P."/>
            <person name="Spatafora J.W."/>
            <person name="Henrissat B."/>
            <person name="Nagy L.G."/>
            <person name="Aury J.M."/>
            <person name="Wincker P."/>
            <person name="Grigoriev I.V."/>
            <person name="Bonfante P."/>
            <person name="Martin F.M."/>
        </authorList>
    </citation>
    <scope>NUCLEOTIDE SEQUENCE [LARGE SCALE GENOMIC DNA]</scope>
    <source>
        <strain evidence="3 4">RN42</strain>
    </source>
</reference>
<keyword evidence="2" id="KW-0812">Transmembrane</keyword>
<dbReference type="Proteomes" id="UP000275078">
    <property type="component" value="Unassembled WGS sequence"/>
</dbReference>
<dbReference type="Gene3D" id="2.30.60.10">
    <property type="entry name" value="Cyanovirin-N"/>
    <property type="match status" value="1"/>
</dbReference>
<feature type="region of interest" description="Disordered" evidence="1">
    <location>
        <begin position="58"/>
        <end position="95"/>
    </location>
</feature>
<keyword evidence="4" id="KW-1185">Reference proteome</keyword>
<dbReference type="EMBL" id="ML119770">
    <property type="protein sequence ID" value="RPA75162.1"/>
    <property type="molecule type" value="Genomic_DNA"/>
</dbReference>
<feature type="compositionally biased region" description="Polar residues" evidence="1">
    <location>
        <begin position="63"/>
        <end position="88"/>
    </location>
</feature>
<name>A0A3N4HMW5_ASCIM</name>